<name>A0ABW5G5T6_9PSEU</name>
<organism evidence="1 2">
    <name type="scientific">Amycolatopsis pigmentata</name>
    <dbReference type="NCBI Taxonomy" id="450801"/>
    <lineage>
        <taxon>Bacteria</taxon>
        <taxon>Bacillati</taxon>
        <taxon>Actinomycetota</taxon>
        <taxon>Actinomycetes</taxon>
        <taxon>Pseudonocardiales</taxon>
        <taxon>Pseudonocardiaceae</taxon>
        <taxon>Amycolatopsis</taxon>
    </lineage>
</organism>
<evidence type="ECO:0000313" key="1">
    <source>
        <dbReference type="EMBL" id="MFD2422664.1"/>
    </source>
</evidence>
<dbReference type="Proteomes" id="UP001597417">
    <property type="component" value="Unassembled WGS sequence"/>
</dbReference>
<comment type="caution">
    <text evidence="1">The sequence shown here is derived from an EMBL/GenBank/DDBJ whole genome shotgun (WGS) entry which is preliminary data.</text>
</comment>
<reference evidence="2" key="1">
    <citation type="journal article" date="2019" name="Int. J. Syst. Evol. Microbiol.">
        <title>The Global Catalogue of Microorganisms (GCM) 10K type strain sequencing project: providing services to taxonomists for standard genome sequencing and annotation.</title>
        <authorList>
            <consortium name="The Broad Institute Genomics Platform"/>
            <consortium name="The Broad Institute Genome Sequencing Center for Infectious Disease"/>
            <person name="Wu L."/>
            <person name="Ma J."/>
        </authorList>
    </citation>
    <scope>NUCLEOTIDE SEQUENCE [LARGE SCALE GENOMIC DNA]</scope>
    <source>
        <strain evidence="2">CGMCC 4.7645</strain>
    </source>
</reference>
<sequence>MDHVQKAAAREYPRDLIKLSDVDLWRALTLCELAMYGDDDIPEPPYDDEGNACIAEIGRRWGPEALERVATVITGGKFSPDDELRWLDRNPDSFMRLVRGETTPDDLFKKWYGKNED</sequence>
<protein>
    <submittedName>
        <fullName evidence="1">Uncharacterized protein</fullName>
    </submittedName>
</protein>
<evidence type="ECO:0000313" key="2">
    <source>
        <dbReference type="Proteomes" id="UP001597417"/>
    </source>
</evidence>
<dbReference type="RefSeq" id="WP_378271875.1">
    <property type="nucleotide sequence ID" value="NZ_JBHUKR010000030.1"/>
</dbReference>
<accession>A0ABW5G5T6</accession>
<proteinExistence type="predicted"/>
<gene>
    <name evidence="1" type="ORF">ACFSXZ_40715</name>
</gene>
<keyword evidence="2" id="KW-1185">Reference proteome</keyword>
<dbReference type="EMBL" id="JBHUKR010000030">
    <property type="protein sequence ID" value="MFD2422664.1"/>
    <property type="molecule type" value="Genomic_DNA"/>
</dbReference>